<name>A0ABR4JA37_9EURO</name>
<dbReference type="PANTHER" id="PTHR24123:SF33">
    <property type="entry name" value="PROTEIN HOS4"/>
    <property type="match status" value="1"/>
</dbReference>
<dbReference type="InterPro" id="IPR051165">
    <property type="entry name" value="Multifunctional_ANK_Repeat"/>
</dbReference>
<reference evidence="5 6" key="1">
    <citation type="submission" date="2024-07" db="EMBL/GenBank/DDBJ databases">
        <title>Section-level genome sequencing and comparative genomics of Aspergillus sections Usti and Cavernicolus.</title>
        <authorList>
            <consortium name="Lawrence Berkeley National Laboratory"/>
            <person name="Nybo J.L."/>
            <person name="Vesth T.C."/>
            <person name="Theobald S."/>
            <person name="Frisvad J.C."/>
            <person name="Larsen T.O."/>
            <person name="Kjaerboelling I."/>
            <person name="Rothschild-Mancinelli K."/>
            <person name="Lyhne E.K."/>
            <person name="Kogle M.E."/>
            <person name="Barry K."/>
            <person name="Clum A."/>
            <person name="Na H."/>
            <person name="Ledsgaard L."/>
            <person name="Lin J."/>
            <person name="Lipzen A."/>
            <person name="Kuo A."/>
            <person name="Riley R."/>
            <person name="Mondo S."/>
            <person name="Labutti K."/>
            <person name="Haridas S."/>
            <person name="Pangalinan J."/>
            <person name="Salamov A.A."/>
            <person name="Simmons B.A."/>
            <person name="Magnuson J.K."/>
            <person name="Chen J."/>
            <person name="Drula E."/>
            <person name="Henrissat B."/>
            <person name="Wiebenga A."/>
            <person name="Lubbers R.J."/>
            <person name="Gomes A.C."/>
            <person name="Makela M.R."/>
            <person name="Stajich J."/>
            <person name="Grigoriev I.V."/>
            <person name="Mortensen U.H."/>
            <person name="De Vries R.P."/>
            <person name="Baker S.E."/>
            <person name="Andersen M.R."/>
        </authorList>
    </citation>
    <scope>NUCLEOTIDE SEQUENCE [LARGE SCALE GENOMIC DNA]</scope>
    <source>
        <strain evidence="5 6">CBS 123904</strain>
    </source>
</reference>
<feature type="repeat" description="ANK" evidence="3">
    <location>
        <begin position="227"/>
        <end position="259"/>
    </location>
</feature>
<protein>
    <submittedName>
        <fullName evidence="5">Ankyrin repeat-containing domain protein</fullName>
    </submittedName>
</protein>
<feature type="region of interest" description="Disordered" evidence="4">
    <location>
        <begin position="621"/>
        <end position="640"/>
    </location>
</feature>
<dbReference type="InterPro" id="IPR036770">
    <property type="entry name" value="Ankyrin_rpt-contain_sf"/>
</dbReference>
<organism evidence="5 6">
    <name type="scientific">Aspergillus pseudoustus</name>
    <dbReference type="NCBI Taxonomy" id="1810923"/>
    <lineage>
        <taxon>Eukaryota</taxon>
        <taxon>Fungi</taxon>
        <taxon>Dikarya</taxon>
        <taxon>Ascomycota</taxon>
        <taxon>Pezizomycotina</taxon>
        <taxon>Eurotiomycetes</taxon>
        <taxon>Eurotiomycetidae</taxon>
        <taxon>Eurotiales</taxon>
        <taxon>Aspergillaceae</taxon>
        <taxon>Aspergillus</taxon>
        <taxon>Aspergillus subgen. Nidulantes</taxon>
    </lineage>
</organism>
<dbReference type="InterPro" id="IPR002110">
    <property type="entry name" value="Ankyrin_rpt"/>
</dbReference>
<dbReference type="PANTHER" id="PTHR24123">
    <property type="entry name" value="ANKYRIN REPEAT-CONTAINING"/>
    <property type="match status" value="1"/>
</dbReference>
<dbReference type="Pfam" id="PF12796">
    <property type="entry name" value="Ank_2"/>
    <property type="match status" value="3"/>
</dbReference>
<dbReference type="SUPFAM" id="SSF48403">
    <property type="entry name" value="Ankyrin repeat"/>
    <property type="match status" value="2"/>
</dbReference>
<keyword evidence="6" id="KW-1185">Reference proteome</keyword>
<dbReference type="Pfam" id="PF00023">
    <property type="entry name" value="Ank"/>
    <property type="match status" value="1"/>
</dbReference>
<feature type="repeat" description="ANK" evidence="3">
    <location>
        <begin position="45"/>
        <end position="77"/>
    </location>
</feature>
<dbReference type="EMBL" id="JBFXLU010000169">
    <property type="protein sequence ID" value="KAL2836926.1"/>
    <property type="molecule type" value="Genomic_DNA"/>
</dbReference>
<sequence>MDTNEPWHTWQRNQGFARAANEGRAEDVFAQISECAENDTQQQSLKDLALRHAAEHGQTELVKALLAHGANIATTDENPRRRPRTRYRPPRLPDEEECPPTAVHLAARNGHDECVHVFLEHQQRLPVRPWFYRKGYWVTALQEAAAHGRVSTVKLMLDRGLAVDLSSRCASCIVYPRPRGCDVCRAWTAIKAAAEYGQAEVVDLLITRGARPCKWWRRWRWGSRKSTPKSALHLATGRGHEEIVRQLLRRGWDANDGDGYTTPLVDAATGQHEGIFNLLLENGAKVGKCEGGHIEGLVMTRNTKGLALLLPHLQVQDLDTRRDRYSNLFETAATYATAEGLDLLLGYAAKHGMSEVEDLRYGSVFSRGCDRRDDEDVVGVLIKHCLSGHATRESKIVYFIWEKAQHGHLNAVLALIEWHYEIKRDPCLLSTGLMAAIRVGRANVVKGLAELGVDVNAEVEKVPSWVLKNIARSAWSIPLHVAAQNGHVEICRILIAHGADVKRRDGSGKTALHEATASGSLETAKLLVLSGGDIHERSNDGSTPLHSAATNHKAAEVAEFLLKYGAGIEARDSNGRTPAHIAARSAFNPYHESHTYLKLQQLGADLAAIDGDGLTAAQYKEEMDQKRAQERWRDEHREYP</sequence>
<dbReference type="Pfam" id="PF13857">
    <property type="entry name" value="Ank_5"/>
    <property type="match status" value="1"/>
</dbReference>
<dbReference type="Proteomes" id="UP001610446">
    <property type="component" value="Unassembled WGS sequence"/>
</dbReference>
<comment type="caution">
    <text evidence="5">The sequence shown here is derived from an EMBL/GenBank/DDBJ whole genome shotgun (WGS) entry which is preliminary data.</text>
</comment>
<evidence type="ECO:0000313" key="6">
    <source>
        <dbReference type="Proteomes" id="UP001610446"/>
    </source>
</evidence>
<feature type="repeat" description="ANK" evidence="3">
    <location>
        <begin position="540"/>
        <end position="573"/>
    </location>
</feature>
<feature type="repeat" description="ANK" evidence="3">
    <location>
        <begin position="507"/>
        <end position="539"/>
    </location>
</feature>
<feature type="repeat" description="ANK" evidence="3">
    <location>
        <begin position="136"/>
        <end position="168"/>
    </location>
</feature>
<evidence type="ECO:0000256" key="3">
    <source>
        <dbReference type="PROSITE-ProRule" id="PRU00023"/>
    </source>
</evidence>
<evidence type="ECO:0000256" key="2">
    <source>
        <dbReference type="ARBA" id="ARBA00023043"/>
    </source>
</evidence>
<gene>
    <name evidence="5" type="ORF">BJY01DRAFT_251719</name>
</gene>
<evidence type="ECO:0000256" key="1">
    <source>
        <dbReference type="ARBA" id="ARBA00022737"/>
    </source>
</evidence>
<accession>A0ABR4JA37</accession>
<evidence type="ECO:0000313" key="5">
    <source>
        <dbReference type="EMBL" id="KAL2836926.1"/>
    </source>
</evidence>
<dbReference type="Gene3D" id="1.25.40.20">
    <property type="entry name" value="Ankyrin repeat-containing domain"/>
    <property type="match status" value="4"/>
</dbReference>
<feature type="repeat" description="ANK" evidence="3">
    <location>
        <begin position="474"/>
        <end position="506"/>
    </location>
</feature>
<dbReference type="PROSITE" id="PS50088">
    <property type="entry name" value="ANK_REPEAT"/>
    <property type="match status" value="6"/>
</dbReference>
<proteinExistence type="predicted"/>
<dbReference type="PRINTS" id="PR01415">
    <property type="entry name" value="ANKYRIN"/>
</dbReference>
<evidence type="ECO:0000256" key="4">
    <source>
        <dbReference type="SAM" id="MobiDB-lite"/>
    </source>
</evidence>
<feature type="region of interest" description="Disordered" evidence="4">
    <location>
        <begin position="70"/>
        <end position="98"/>
    </location>
</feature>
<keyword evidence="1" id="KW-0677">Repeat</keyword>
<dbReference type="PROSITE" id="PS50297">
    <property type="entry name" value="ANK_REP_REGION"/>
    <property type="match status" value="5"/>
</dbReference>
<dbReference type="SMART" id="SM00248">
    <property type="entry name" value="ANK"/>
    <property type="match status" value="11"/>
</dbReference>
<keyword evidence="2 3" id="KW-0040">ANK repeat</keyword>